<accession>A0A2N9GQ74</accession>
<protein>
    <submittedName>
        <fullName evidence="1">Uncharacterized protein</fullName>
    </submittedName>
</protein>
<proteinExistence type="predicted"/>
<sequence>MNTRSLLSVLSSFSAEARNGLGFGLRLETPAWWLIGLAISARNGLGLRFEVGNAGVVVVAWACDLGVVVAWACRSCGSRPGFADLGLGLPSLFPPLFRRERFGGVWRFGCCLEVWFVNCDVSVRGLVVYGGLVAVWRFGL</sequence>
<dbReference type="EMBL" id="OIVN01002205">
    <property type="protein sequence ID" value="SPD01491.1"/>
    <property type="molecule type" value="Genomic_DNA"/>
</dbReference>
<reference evidence="1" key="1">
    <citation type="submission" date="2018-02" db="EMBL/GenBank/DDBJ databases">
        <authorList>
            <person name="Cohen D.B."/>
            <person name="Kent A.D."/>
        </authorList>
    </citation>
    <scope>NUCLEOTIDE SEQUENCE</scope>
</reference>
<evidence type="ECO:0000313" key="1">
    <source>
        <dbReference type="EMBL" id="SPD01491.1"/>
    </source>
</evidence>
<dbReference type="AlphaFoldDB" id="A0A2N9GQ74"/>
<organism evidence="1">
    <name type="scientific">Fagus sylvatica</name>
    <name type="common">Beechnut</name>
    <dbReference type="NCBI Taxonomy" id="28930"/>
    <lineage>
        <taxon>Eukaryota</taxon>
        <taxon>Viridiplantae</taxon>
        <taxon>Streptophyta</taxon>
        <taxon>Embryophyta</taxon>
        <taxon>Tracheophyta</taxon>
        <taxon>Spermatophyta</taxon>
        <taxon>Magnoliopsida</taxon>
        <taxon>eudicotyledons</taxon>
        <taxon>Gunneridae</taxon>
        <taxon>Pentapetalae</taxon>
        <taxon>rosids</taxon>
        <taxon>fabids</taxon>
        <taxon>Fagales</taxon>
        <taxon>Fagaceae</taxon>
        <taxon>Fagus</taxon>
    </lineage>
</organism>
<name>A0A2N9GQ74_FAGSY</name>
<gene>
    <name evidence="1" type="ORF">FSB_LOCUS29373</name>
</gene>